<organism evidence="1 2">
    <name type="scientific">Gigaspora margarita</name>
    <dbReference type="NCBI Taxonomy" id="4874"/>
    <lineage>
        <taxon>Eukaryota</taxon>
        <taxon>Fungi</taxon>
        <taxon>Fungi incertae sedis</taxon>
        <taxon>Mucoromycota</taxon>
        <taxon>Glomeromycotina</taxon>
        <taxon>Glomeromycetes</taxon>
        <taxon>Diversisporales</taxon>
        <taxon>Gigasporaceae</taxon>
        <taxon>Gigaspora</taxon>
    </lineage>
</organism>
<sequence length="106" mass="12584">MNPPRHENAKHNDCNTPPIQQYILPENAINEWKKMLVHAIHKRLPLAFRKTEKQVIKFPYMERPGSYQTISPILDDQRWGVWHYKYNQVSYVVQLIQTTAVNSVQL</sequence>
<dbReference type="EMBL" id="CAJVQB010004065">
    <property type="protein sequence ID" value="CAG8625911.1"/>
    <property type="molecule type" value="Genomic_DNA"/>
</dbReference>
<proteinExistence type="predicted"/>
<accession>A0ABN7ULF9</accession>
<evidence type="ECO:0000313" key="1">
    <source>
        <dbReference type="EMBL" id="CAG8625911.1"/>
    </source>
</evidence>
<dbReference type="Proteomes" id="UP000789901">
    <property type="component" value="Unassembled WGS sequence"/>
</dbReference>
<keyword evidence="2" id="KW-1185">Reference proteome</keyword>
<reference evidence="1 2" key="1">
    <citation type="submission" date="2021-06" db="EMBL/GenBank/DDBJ databases">
        <authorList>
            <person name="Kallberg Y."/>
            <person name="Tangrot J."/>
            <person name="Rosling A."/>
        </authorList>
    </citation>
    <scope>NUCLEOTIDE SEQUENCE [LARGE SCALE GENOMIC DNA]</scope>
    <source>
        <strain evidence="1 2">120-4 pot B 10/14</strain>
    </source>
</reference>
<name>A0ABN7ULF9_GIGMA</name>
<protein>
    <submittedName>
        <fullName evidence="1">7515_t:CDS:1</fullName>
    </submittedName>
</protein>
<gene>
    <name evidence="1" type="ORF">GMARGA_LOCUS8078</name>
</gene>
<evidence type="ECO:0000313" key="2">
    <source>
        <dbReference type="Proteomes" id="UP000789901"/>
    </source>
</evidence>
<comment type="caution">
    <text evidence="1">The sequence shown here is derived from an EMBL/GenBank/DDBJ whole genome shotgun (WGS) entry which is preliminary data.</text>
</comment>